<dbReference type="PATRIC" id="fig|930169.3.peg.3258"/>
<gene>
    <name evidence="5" type="ordered locus">B5T_03300</name>
</gene>
<protein>
    <submittedName>
        <fullName evidence="5">ABC transporter, periplasmic branched chain amino acid binding protein</fullName>
    </submittedName>
</protein>
<dbReference type="AlphaFoldDB" id="K0CIK8"/>
<dbReference type="OrthoDB" id="5794591at2"/>
<accession>K0CIK8</accession>
<feature type="domain" description="Leucine-binding protein" evidence="4">
    <location>
        <begin position="23"/>
        <end position="370"/>
    </location>
</feature>
<dbReference type="STRING" id="930169.B5T_03300"/>
<dbReference type="PANTHER" id="PTHR30483">
    <property type="entry name" value="LEUCINE-SPECIFIC-BINDING PROTEIN"/>
    <property type="match status" value="1"/>
</dbReference>
<dbReference type="Proteomes" id="UP000006286">
    <property type="component" value="Chromosome"/>
</dbReference>
<reference evidence="5 6" key="1">
    <citation type="journal article" date="2012" name="J. Bacteriol.">
        <title>Complete genome sequence of Alcanivorax dieselolei type strain B5.</title>
        <authorList>
            <person name="Lai Q."/>
            <person name="Li W."/>
            <person name="Shao Z."/>
        </authorList>
    </citation>
    <scope>NUCLEOTIDE SEQUENCE [LARGE SCALE GENOMIC DNA]</scope>
    <source>
        <strain evidence="6">DSM 16502 / CGMCC 1.3690 / B-5</strain>
    </source>
</reference>
<dbReference type="Pfam" id="PF13458">
    <property type="entry name" value="Peripla_BP_6"/>
    <property type="match status" value="1"/>
</dbReference>
<evidence type="ECO:0000313" key="6">
    <source>
        <dbReference type="Proteomes" id="UP000006286"/>
    </source>
</evidence>
<dbReference type="CDD" id="cd06329">
    <property type="entry name" value="PBP1_SBP-like"/>
    <property type="match status" value="1"/>
</dbReference>
<keyword evidence="2 3" id="KW-0732">Signal</keyword>
<proteinExistence type="inferred from homology"/>
<dbReference type="HOGENOM" id="CLU_027128_3_0_6"/>
<organism evidence="5 6">
    <name type="scientific">Alcanivorax dieselolei (strain DSM 16502 / CGMCC 1.3690 / MCCC 1A00001 / B-5)</name>
    <name type="common">Alloalcanivorax dieselolei</name>
    <dbReference type="NCBI Taxonomy" id="930169"/>
    <lineage>
        <taxon>Bacteria</taxon>
        <taxon>Pseudomonadati</taxon>
        <taxon>Pseudomonadota</taxon>
        <taxon>Gammaproteobacteria</taxon>
        <taxon>Oceanospirillales</taxon>
        <taxon>Alcanivoracaceae</taxon>
        <taxon>Alloalcanivorax</taxon>
    </lineage>
</organism>
<dbReference type="KEGG" id="adi:B5T_03300"/>
<dbReference type="Gene3D" id="3.40.50.2300">
    <property type="match status" value="2"/>
</dbReference>
<sequence>MRSAISVLFAALMMITGPLLAAPVKIALIDPLTGPMASTGLPVLEHLRFDARRLNANGGFNGDSIEIIGLDNKINPQESLVQLQKAIDEGARYIVQGNGSAVGSALIAAVDKYNRRNPGKEVLYLNHGAVEPSFTNDRCSFWHFRFEAHSDMKMKALTDWIAKRDDIKKIYLINQDYSFGHALAEAARTMLKEKRPDIEIVGTDFHPLSKVKDFTPYVSKIKASGADAIITGNWGQDISLLVKAAAEFGLNVPFLTYYGGSPGVVSQLGEQGVDRIYEIYGYYGDTDDDAIGERQKQMYKDKKWDYFLFYPRITVMLEMLQKAADKAGSNDPVAVARALEGLSLETSYGTVTMRGEDHQLQTPLFVSVLKDNMPYGAEGTDFNFAKLDRIEPEAVTMPATGCRMRRPQ</sequence>
<evidence type="ECO:0000256" key="3">
    <source>
        <dbReference type="SAM" id="SignalP"/>
    </source>
</evidence>
<evidence type="ECO:0000313" key="5">
    <source>
        <dbReference type="EMBL" id="AFT71567.1"/>
    </source>
</evidence>
<evidence type="ECO:0000256" key="1">
    <source>
        <dbReference type="ARBA" id="ARBA00010062"/>
    </source>
</evidence>
<dbReference type="EMBL" id="CP003466">
    <property type="protein sequence ID" value="AFT71567.1"/>
    <property type="molecule type" value="Genomic_DNA"/>
</dbReference>
<name>K0CIK8_ALCDB</name>
<comment type="similarity">
    <text evidence="1">Belongs to the leucine-binding protein family.</text>
</comment>
<dbReference type="InterPro" id="IPR051010">
    <property type="entry name" value="BCAA_transport"/>
</dbReference>
<evidence type="ECO:0000259" key="4">
    <source>
        <dbReference type="Pfam" id="PF13458"/>
    </source>
</evidence>
<dbReference type="InterPro" id="IPR028082">
    <property type="entry name" value="Peripla_BP_I"/>
</dbReference>
<feature type="signal peptide" evidence="3">
    <location>
        <begin position="1"/>
        <end position="21"/>
    </location>
</feature>
<feature type="chain" id="PRO_5003831564" evidence="3">
    <location>
        <begin position="22"/>
        <end position="408"/>
    </location>
</feature>
<keyword evidence="6" id="KW-1185">Reference proteome</keyword>
<dbReference type="eggNOG" id="COG0683">
    <property type="taxonomic scope" value="Bacteria"/>
</dbReference>
<dbReference type="SUPFAM" id="SSF53822">
    <property type="entry name" value="Periplasmic binding protein-like I"/>
    <property type="match status" value="1"/>
</dbReference>
<dbReference type="InterPro" id="IPR028081">
    <property type="entry name" value="Leu-bd"/>
</dbReference>
<evidence type="ECO:0000256" key="2">
    <source>
        <dbReference type="ARBA" id="ARBA00022729"/>
    </source>
</evidence>